<dbReference type="InterPro" id="IPR014710">
    <property type="entry name" value="RmlC-like_jellyroll"/>
</dbReference>
<feature type="domain" description="Cupin type-2" evidence="1">
    <location>
        <begin position="28"/>
        <end position="93"/>
    </location>
</feature>
<gene>
    <name evidence="2" type="ORF">A3A33_00980</name>
</gene>
<dbReference type="AlphaFoldDB" id="A0A1F8GYY5"/>
<comment type="caution">
    <text evidence="2">The sequence shown here is derived from an EMBL/GenBank/DDBJ whole genome shotgun (WGS) entry which is preliminary data.</text>
</comment>
<dbReference type="InterPro" id="IPR013096">
    <property type="entry name" value="Cupin_2"/>
</dbReference>
<dbReference type="Pfam" id="PF07883">
    <property type="entry name" value="Cupin_2"/>
    <property type="match status" value="1"/>
</dbReference>
<sequence>MAKDDAVTIAPDIHKLVYEDDHMRMLDVRVKPGEKAALHRHPKNATYIIAGGTLRFADEHGATRDVSFTDGQIAHMPETLHAVENIGATELHAIQLEFKE</sequence>
<evidence type="ECO:0000313" key="3">
    <source>
        <dbReference type="Proteomes" id="UP000179047"/>
    </source>
</evidence>
<proteinExistence type="predicted"/>
<accession>A0A1F8GYY5</accession>
<protein>
    <recommendedName>
        <fullName evidence="1">Cupin type-2 domain-containing protein</fullName>
    </recommendedName>
</protein>
<dbReference type="EMBL" id="MGKP01000002">
    <property type="protein sequence ID" value="OGN29846.1"/>
    <property type="molecule type" value="Genomic_DNA"/>
</dbReference>
<evidence type="ECO:0000259" key="1">
    <source>
        <dbReference type="Pfam" id="PF07883"/>
    </source>
</evidence>
<organism evidence="2 3">
    <name type="scientific">Candidatus Yanofskybacteria bacterium RIFCSPLOWO2_01_FULL_49_25</name>
    <dbReference type="NCBI Taxonomy" id="1802701"/>
    <lineage>
        <taxon>Bacteria</taxon>
        <taxon>Candidatus Yanofskyibacteriota</taxon>
    </lineage>
</organism>
<name>A0A1F8GYY5_9BACT</name>
<reference evidence="2 3" key="1">
    <citation type="journal article" date="2016" name="Nat. Commun.">
        <title>Thousands of microbial genomes shed light on interconnected biogeochemical processes in an aquifer system.</title>
        <authorList>
            <person name="Anantharaman K."/>
            <person name="Brown C.T."/>
            <person name="Hug L.A."/>
            <person name="Sharon I."/>
            <person name="Castelle C.J."/>
            <person name="Probst A.J."/>
            <person name="Thomas B.C."/>
            <person name="Singh A."/>
            <person name="Wilkins M.J."/>
            <person name="Karaoz U."/>
            <person name="Brodie E.L."/>
            <person name="Williams K.H."/>
            <person name="Hubbard S.S."/>
            <person name="Banfield J.F."/>
        </authorList>
    </citation>
    <scope>NUCLEOTIDE SEQUENCE [LARGE SCALE GENOMIC DNA]</scope>
</reference>
<dbReference type="InterPro" id="IPR011051">
    <property type="entry name" value="RmlC_Cupin_sf"/>
</dbReference>
<dbReference type="Gene3D" id="2.60.120.10">
    <property type="entry name" value="Jelly Rolls"/>
    <property type="match status" value="1"/>
</dbReference>
<dbReference type="SUPFAM" id="SSF51182">
    <property type="entry name" value="RmlC-like cupins"/>
    <property type="match status" value="1"/>
</dbReference>
<dbReference type="STRING" id="1802701.A3A33_00980"/>
<evidence type="ECO:0000313" key="2">
    <source>
        <dbReference type="EMBL" id="OGN29846.1"/>
    </source>
</evidence>
<dbReference type="Proteomes" id="UP000179047">
    <property type="component" value="Unassembled WGS sequence"/>
</dbReference>